<dbReference type="GO" id="GO:0006397">
    <property type="term" value="P:mRNA processing"/>
    <property type="evidence" value="ECO:0007669"/>
    <property type="project" value="UniProtKB-KW"/>
</dbReference>
<dbReference type="InParanoid" id="A0A1X2H6P2"/>
<gene>
    <name evidence="4" type="ORF">BCR43DRAFT_355841</name>
</gene>
<evidence type="ECO:0000256" key="2">
    <source>
        <dbReference type="ARBA" id="ARBA00023187"/>
    </source>
</evidence>
<feature type="domain" description="Suppressor of white apricot N-terminal" evidence="3">
    <location>
        <begin position="39"/>
        <end position="129"/>
    </location>
</feature>
<dbReference type="InterPro" id="IPR019147">
    <property type="entry name" value="SWAP_N_domain"/>
</dbReference>
<keyword evidence="2" id="KW-0508">mRNA splicing</keyword>
<reference evidence="4 5" key="1">
    <citation type="submission" date="2016-07" db="EMBL/GenBank/DDBJ databases">
        <title>Pervasive Adenine N6-methylation of Active Genes in Fungi.</title>
        <authorList>
            <consortium name="DOE Joint Genome Institute"/>
            <person name="Mondo S.J."/>
            <person name="Dannebaum R.O."/>
            <person name="Kuo R.C."/>
            <person name="Labutti K."/>
            <person name="Haridas S."/>
            <person name="Kuo A."/>
            <person name="Salamov A."/>
            <person name="Ahrendt S.R."/>
            <person name="Lipzen A."/>
            <person name="Sullivan W."/>
            <person name="Andreopoulos W.B."/>
            <person name="Clum A."/>
            <person name="Lindquist E."/>
            <person name="Daum C."/>
            <person name="Ramamoorthy G.K."/>
            <person name="Gryganskyi A."/>
            <person name="Culley D."/>
            <person name="Magnuson J.K."/>
            <person name="James T.Y."/>
            <person name="O'Malley M.A."/>
            <person name="Stajich J.E."/>
            <person name="Spatafora J.W."/>
            <person name="Visel A."/>
            <person name="Grigoriev I.V."/>
        </authorList>
    </citation>
    <scope>NUCLEOTIDE SEQUENCE [LARGE SCALE GENOMIC DNA]</scope>
    <source>
        <strain evidence="4 5">NRRL 2496</strain>
    </source>
</reference>
<name>A0A1X2H6P2_SYNRA</name>
<evidence type="ECO:0000313" key="5">
    <source>
        <dbReference type="Proteomes" id="UP000242180"/>
    </source>
</evidence>
<organism evidence="4 5">
    <name type="scientific">Syncephalastrum racemosum</name>
    <name type="common">Filamentous fungus</name>
    <dbReference type="NCBI Taxonomy" id="13706"/>
    <lineage>
        <taxon>Eukaryota</taxon>
        <taxon>Fungi</taxon>
        <taxon>Fungi incertae sedis</taxon>
        <taxon>Mucoromycota</taxon>
        <taxon>Mucoromycotina</taxon>
        <taxon>Mucoromycetes</taxon>
        <taxon>Mucorales</taxon>
        <taxon>Syncephalastraceae</taxon>
        <taxon>Syncephalastrum</taxon>
    </lineage>
</organism>
<protein>
    <submittedName>
        <fullName evidence="4">Alternative splicing regulator-domain-containing protein</fullName>
    </submittedName>
</protein>
<dbReference type="PANTHER" id="PTHR13161">
    <property type="entry name" value="SPLICING FACTOR SUPPRESSOR OF WHITE APRICOT"/>
    <property type="match status" value="1"/>
</dbReference>
<dbReference type="EMBL" id="MCGN01000008">
    <property type="protein sequence ID" value="ORY94110.1"/>
    <property type="molecule type" value="Genomic_DNA"/>
</dbReference>
<dbReference type="GO" id="GO:0008380">
    <property type="term" value="P:RNA splicing"/>
    <property type="evidence" value="ECO:0007669"/>
    <property type="project" value="UniProtKB-KW"/>
</dbReference>
<evidence type="ECO:0000256" key="1">
    <source>
        <dbReference type="ARBA" id="ARBA00022664"/>
    </source>
</evidence>
<sequence length="142" mass="16526">MWHAAKANEKKIKELMIDHKRRAERRRAFYESRMGDPRQLLRVIGSSTKLYPDVDQYYYHANTSNLMPWQGDPDIRIDRFDGRALLEYLPDSARRSSSGSNGVQDALADELNFERYHDLVEAERLEGDISIGLIRMGSLFFS</sequence>
<accession>A0A1X2H6P2</accession>
<evidence type="ECO:0000313" key="4">
    <source>
        <dbReference type="EMBL" id="ORY94110.1"/>
    </source>
</evidence>
<dbReference type="AlphaFoldDB" id="A0A1X2H6P2"/>
<dbReference type="OrthoDB" id="10070965at2759"/>
<dbReference type="Proteomes" id="UP000242180">
    <property type="component" value="Unassembled WGS sequence"/>
</dbReference>
<keyword evidence="1" id="KW-0507">mRNA processing</keyword>
<dbReference type="SMART" id="SM01141">
    <property type="entry name" value="DRY_EERY"/>
    <property type="match status" value="1"/>
</dbReference>
<dbReference type="Pfam" id="PF09750">
    <property type="entry name" value="DRY_EERY"/>
    <property type="match status" value="1"/>
</dbReference>
<dbReference type="PANTHER" id="PTHR13161:SF4">
    <property type="entry name" value="CLK4-ASSOCIATING SERINE_ARGININE RICH PROTEIN"/>
    <property type="match status" value="1"/>
</dbReference>
<proteinExistence type="predicted"/>
<keyword evidence="5" id="KW-1185">Reference proteome</keyword>
<dbReference type="InterPro" id="IPR040397">
    <property type="entry name" value="SWAP"/>
</dbReference>
<comment type="caution">
    <text evidence="4">The sequence shown here is derived from an EMBL/GenBank/DDBJ whole genome shotgun (WGS) entry which is preliminary data.</text>
</comment>
<evidence type="ECO:0000259" key="3">
    <source>
        <dbReference type="SMART" id="SM01141"/>
    </source>
</evidence>